<dbReference type="PANTHER" id="PTHR33022:SF13">
    <property type="entry name" value="UBIQUITIN-LIKE PROTEASE FAMILY PROFILE DOMAIN-CONTAINING PROTEIN"/>
    <property type="match status" value="1"/>
</dbReference>
<protein>
    <submittedName>
        <fullName evidence="2">Uncharacterized protein</fullName>
    </submittedName>
</protein>
<feature type="compositionally biased region" description="Basic residues" evidence="1">
    <location>
        <begin position="56"/>
        <end position="67"/>
    </location>
</feature>
<proteinExistence type="predicted"/>
<dbReference type="Proteomes" id="UP000224567">
    <property type="component" value="Unassembled WGS sequence"/>
</dbReference>
<reference evidence="2 3" key="1">
    <citation type="journal article" date="2017" name="Genome Biol.">
        <title>New reference genome sequences of hot pepper reveal the massive evolution of plant disease-resistance genes by retroduplication.</title>
        <authorList>
            <person name="Kim S."/>
            <person name="Park J."/>
            <person name="Yeom S.I."/>
            <person name="Kim Y.M."/>
            <person name="Seo E."/>
            <person name="Kim K.T."/>
            <person name="Kim M.S."/>
            <person name="Lee J.M."/>
            <person name="Cheong K."/>
            <person name="Shin H.S."/>
            <person name="Kim S.B."/>
            <person name="Han K."/>
            <person name="Lee J."/>
            <person name="Park M."/>
            <person name="Lee H.A."/>
            <person name="Lee H.Y."/>
            <person name="Lee Y."/>
            <person name="Oh S."/>
            <person name="Lee J.H."/>
            <person name="Choi E."/>
            <person name="Choi E."/>
            <person name="Lee S.E."/>
            <person name="Jeon J."/>
            <person name="Kim H."/>
            <person name="Choi G."/>
            <person name="Song H."/>
            <person name="Lee J."/>
            <person name="Lee S.C."/>
            <person name="Kwon J.K."/>
            <person name="Lee H.Y."/>
            <person name="Koo N."/>
            <person name="Hong Y."/>
            <person name="Kim R.W."/>
            <person name="Kang W.H."/>
            <person name="Huh J.H."/>
            <person name="Kang B.C."/>
            <person name="Yang T.J."/>
            <person name="Lee Y.H."/>
            <person name="Bennetzen J.L."/>
            <person name="Choi D."/>
        </authorList>
    </citation>
    <scope>NUCLEOTIDE SEQUENCE [LARGE SCALE GENOMIC DNA]</scope>
    <source>
        <strain evidence="3">cv. PBC81</strain>
    </source>
</reference>
<keyword evidence="3" id="KW-1185">Reference proteome</keyword>
<evidence type="ECO:0000313" key="3">
    <source>
        <dbReference type="Proteomes" id="UP000224567"/>
    </source>
</evidence>
<dbReference type="OrthoDB" id="1939479at2759"/>
<dbReference type="AlphaFoldDB" id="A0A2G2WXE6"/>
<sequence>MNRDLGPSFSLGFSQLESIKESQEVVNFVPGSFDYEFIGFDENRSKHRNNLQTMKKLRQKHANKNKKKESSFKKRGSNSPASKAPAKRRRIVETISRDKLPKDRGAFVVVYIEYLSKELGIPSSGIDAQYHRLKYASLLCKYGFEKLENDYFSENDDPPRPSS</sequence>
<name>A0A2G2WXE6_CAPBA</name>
<comment type="caution">
    <text evidence="2">The sequence shown here is derived from an EMBL/GenBank/DDBJ whole genome shotgun (WGS) entry which is preliminary data.</text>
</comment>
<accession>A0A2G2WXE6</accession>
<reference evidence="3" key="2">
    <citation type="journal article" date="2017" name="J. Anim. Genet.">
        <title>Multiple reference genome sequences of hot pepper reveal the massive evolution of plant disease resistance genes by retroduplication.</title>
        <authorList>
            <person name="Kim S."/>
            <person name="Park J."/>
            <person name="Yeom S.-I."/>
            <person name="Kim Y.-M."/>
            <person name="Seo E."/>
            <person name="Kim K.-T."/>
            <person name="Kim M.-S."/>
            <person name="Lee J.M."/>
            <person name="Cheong K."/>
            <person name="Shin H.-S."/>
            <person name="Kim S.-B."/>
            <person name="Han K."/>
            <person name="Lee J."/>
            <person name="Park M."/>
            <person name="Lee H.-A."/>
            <person name="Lee H.-Y."/>
            <person name="Lee Y."/>
            <person name="Oh S."/>
            <person name="Lee J.H."/>
            <person name="Choi E."/>
            <person name="Choi E."/>
            <person name="Lee S.E."/>
            <person name="Jeon J."/>
            <person name="Kim H."/>
            <person name="Choi G."/>
            <person name="Song H."/>
            <person name="Lee J."/>
            <person name="Lee S.-C."/>
            <person name="Kwon J.-K."/>
            <person name="Lee H.-Y."/>
            <person name="Koo N."/>
            <person name="Hong Y."/>
            <person name="Kim R.W."/>
            <person name="Kang W.-H."/>
            <person name="Huh J.H."/>
            <person name="Kang B.-C."/>
            <person name="Yang T.-J."/>
            <person name="Lee Y.-H."/>
            <person name="Bennetzen J.L."/>
            <person name="Choi D."/>
        </authorList>
    </citation>
    <scope>NUCLEOTIDE SEQUENCE [LARGE SCALE GENOMIC DNA]</scope>
    <source>
        <strain evidence="3">cv. PBC81</strain>
    </source>
</reference>
<feature type="region of interest" description="Disordered" evidence="1">
    <location>
        <begin position="56"/>
        <end position="95"/>
    </location>
</feature>
<evidence type="ECO:0000256" key="1">
    <source>
        <dbReference type="SAM" id="MobiDB-lite"/>
    </source>
</evidence>
<organism evidence="2 3">
    <name type="scientific">Capsicum baccatum</name>
    <name type="common">Peruvian pepper</name>
    <dbReference type="NCBI Taxonomy" id="33114"/>
    <lineage>
        <taxon>Eukaryota</taxon>
        <taxon>Viridiplantae</taxon>
        <taxon>Streptophyta</taxon>
        <taxon>Embryophyta</taxon>
        <taxon>Tracheophyta</taxon>
        <taxon>Spermatophyta</taxon>
        <taxon>Magnoliopsida</taxon>
        <taxon>eudicotyledons</taxon>
        <taxon>Gunneridae</taxon>
        <taxon>Pentapetalae</taxon>
        <taxon>asterids</taxon>
        <taxon>lamiids</taxon>
        <taxon>Solanales</taxon>
        <taxon>Solanaceae</taxon>
        <taxon>Solanoideae</taxon>
        <taxon>Capsiceae</taxon>
        <taxon>Capsicum</taxon>
    </lineage>
</organism>
<dbReference type="PANTHER" id="PTHR33022">
    <property type="entry name" value="DUF1985 DOMAIN-CONTAINING PROTEIN"/>
    <property type="match status" value="1"/>
</dbReference>
<gene>
    <name evidence="2" type="ORF">CQW23_09654</name>
</gene>
<evidence type="ECO:0000313" key="2">
    <source>
        <dbReference type="EMBL" id="PHT49907.1"/>
    </source>
</evidence>
<dbReference type="EMBL" id="MLFT02000004">
    <property type="protein sequence ID" value="PHT49907.1"/>
    <property type="molecule type" value="Genomic_DNA"/>
</dbReference>